<dbReference type="InterPro" id="IPR050116">
    <property type="entry name" value="DNA_polymerase-Y"/>
</dbReference>
<dbReference type="OrthoDB" id="9808813at2"/>
<sequence length="416" mass="47201">MMENRHIFLVDMQSFYASVEKMDNPSLNDKPVIVSGDPERRSGVVLAACPLAKKYGVQNAERLWEAQQKCPQATIVRPRMQRYLDVSYEITKMLETFTDLVEPYSVDEQFLDVTRSQRFFGEPFEIAEKIKIAIEQGEETKGIKARIGIGPNKVLAKMACDNFAKKNPKGIFRLDETNLKKDLWPLPIGKMFGVGSRMEKHLQRMGIRQIGHLANFPLQKLKRRWGINGQVLWLTANGIDYSPVTLKTYEQQKAVGHHMTLPRDYRKLDDIKVVLLELSEEVARRARTKNYRGSTVSISVRGADFDFPTRLNRQVKLLSPTNDGMTIFKAAFQLFCQHWDRLPIRSAGVALSQLQPASALQLGLFDFDAVLKRESLNSAIDAIYQKYGASSIVRASSLTDAGQAFERAKKIGGHYK</sequence>
<dbReference type="NCBIfam" id="NF002848">
    <property type="entry name" value="PRK03103.1"/>
    <property type="match status" value="1"/>
</dbReference>
<dbReference type="InterPro" id="IPR001126">
    <property type="entry name" value="UmuC"/>
</dbReference>
<keyword evidence="7 13" id="KW-0479">Metal-binding</keyword>
<evidence type="ECO:0000256" key="4">
    <source>
        <dbReference type="ARBA" id="ARBA00022679"/>
    </source>
</evidence>
<dbReference type="GO" id="GO:0009432">
    <property type="term" value="P:SOS response"/>
    <property type="evidence" value="ECO:0007669"/>
    <property type="project" value="TreeGrafter"/>
</dbReference>
<dbReference type="GO" id="GO:0000287">
    <property type="term" value="F:magnesium ion binding"/>
    <property type="evidence" value="ECO:0007669"/>
    <property type="project" value="UniProtKB-UniRule"/>
</dbReference>
<evidence type="ECO:0000256" key="3">
    <source>
        <dbReference type="ARBA" id="ARBA00022490"/>
    </source>
</evidence>
<feature type="site" description="Substrate discrimination" evidence="13">
    <location>
        <position position="16"/>
    </location>
</feature>
<dbReference type="Proteomes" id="UP000245998">
    <property type="component" value="Unassembled WGS sequence"/>
</dbReference>
<dbReference type="AlphaFoldDB" id="A0A2U1K587"/>
<dbReference type="Gene3D" id="1.10.150.20">
    <property type="entry name" value="5' to 3' exonuclease, C-terminal subdomain"/>
    <property type="match status" value="1"/>
</dbReference>
<comment type="cofactor">
    <cofactor evidence="13">
        <name>Mg(2+)</name>
        <dbReference type="ChEBI" id="CHEBI:18420"/>
    </cofactor>
    <text evidence="13">Binds 2 magnesium ions per subunit.</text>
</comment>
<evidence type="ECO:0000313" key="16">
    <source>
        <dbReference type="Proteomes" id="UP000245998"/>
    </source>
</evidence>
<comment type="function">
    <text evidence="13">Poorly processive, error-prone DNA polymerase involved in untargeted mutagenesis. Copies undamaged DNA at stalled replication forks, which arise in vivo from mismatched or misaligned primer ends. These misaligned primers can be extended by PolIV. Exhibits no 3'-5' exonuclease (proofreading) activity. May be involved in translesional synthesis, in conjunction with the beta clamp from PolIII.</text>
</comment>
<feature type="binding site" evidence="13">
    <location>
        <position position="11"/>
    </location>
    <ligand>
        <name>Mg(2+)</name>
        <dbReference type="ChEBI" id="CHEBI:18420"/>
    </ligand>
</feature>
<dbReference type="SUPFAM" id="SSF100879">
    <property type="entry name" value="Lesion bypass DNA polymerase (Y-family), little finger domain"/>
    <property type="match status" value="1"/>
</dbReference>
<keyword evidence="8 13" id="KW-0227">DNA damage</keyword>
<organism evidence="15 16">
    <name type="scientific">Pueribacillus theae</name>
    <dbReference type="NCBI Taxonomy" id="2171751"/>
    <lineage>
        <taxon>Bacteria</taxon>
        <taxon>Bacillati</taxon>
        <taxon>Bacillota</taxon>
        <taxon>Bacilli</taxon>
        <taxon>Bacillales</taxon>
        <taxon>Bacillaceae</taxon>
        <taxon>Pueribacillus</taxon>
    </lineage>
</organism>
<keyword evidence="10 13" id="KW-0238">DNA-binding</keyword>
<dbReference type="PANTHER" id="PTHR11076">
    <property type="entry name" value="DNA REPAIR POLYMERASE UMUC / TRANSFERASE FAMILY MEMBER"/>
    <property type="match status" value="1"/>
</dbReference>
<dbReference type="Pfam" id="PF11799">
    <property type="entry name" value="IMS_C"/>
    <property type="match status" value="1"/>
</dbReference>
<feature type="active site" evidence="13">
    <location>
        <position position="108"/>
    </location>
</feature>
<comment type="caution">
    <text evidence="15">The sequence shown here is derived from an EMBL/GenBank/DDBJ whole genome shotgun (WGS) entry which is preliminary data.</text>
</comment>
<keyword evidence="3 13" id="KW-0963">Cytoplasm</keyword>
<comment type="catalytic activity">
    <reaction evidence="12 13">
        <text>DNA(n) + a 2'-deoxyribonucleoside 5'-triphosphate = DNA(n+1) + diphosphate</text>
        <dbReference type="Rhea" id="RHEA:22508"/>
        <dbReference type="Rhea" id="RHEA-COMP:17339"/>
        <dbReference type="Rhea" id="RHEA-COMP:17340"/>
        <dbReference type="ChEBI" id="CHEBI:33019"/>
        <dbReference type="ChEBI" id="CHEBI:61560"/>
        <dbReference type="ChEBI" id="CHEBI:173112"/>
        <dbReference type="EC" id="2.7.7.7"/>
    </reaction>
</comment>
<comment type="similarity">
    <text evidence="2 13">Belongs to the DNA polymerase type-Y family.</text>
</comment>
<keyword evidence="11 13" id="KW-0234">DNA repair</keyword>
<dbReference type="SUPFAM" id="SSF56672">
    <property type="entry name" value="DNA/RNA polymerases"/>
    <property type="match status" value="1"/>
</dbReference>
<proteinExistence type="inferred from homology"/>
<evidence type="ECO:0000256" key="13">
    <source>
        <dbReference type="HAMAP-Rule" id="MF_01113"/>
    </source>
</evidence>
<evidence type="ECO:0000256" key="10">
    <source>
        <dbReference type="ARBA" id="ARBA00023125"/>
    </source>
</evidence>
<accession>A0A2U1K587</accession>
<dbReference type="Pfam" id="PF21999">
    <property type="entry name" value="IMS_HHH_1"/>
    <property type="match status" value="1"/>
</dbReference>
<reference evidence="15 16" key="1">
    <citation type="submission" date="2018-04" db="EMBL/GenBank/DDBJ databases">
        <title>Camelliibacillus theae gen. nov., sp. nov., isolated from Pu'er tea.</title>
        <authorList>
            <person name="Niu L."/>
        </authorList>
    </citation>
    <scope>NUCLEOTIDE SEQUENCE [LARGE SCALE GENOMIC DNA]</scope>
    <source>
        <strain evidence="15 16">T8</strain>
    </source>
</reference>
<keyword evidence="4 13" id="KW-0808">Transferase</keyword>
<dbReference type="GO" id="GO:0003684">
    <property type="term" value="F:damaged DNA binding"/>
    <property type="evidence" value="ECO:0007669"/>
    <property type="project" value="InterPro"/>
</dbReference>
<dbReference type="InterPro" id="IPR043128">
    <property type="entry name" value="Rev_trsase/Diguanyl_cyclase"/>
</dbReference>
<evidence type="ECO:0000256" key="1">
    <source>
        <dbReference type="ARBA" id="ARBA00004496"/>
    </source>
</evidence>
<comment type="subcellular location">
    <subcellularLocation>
        <location evidence="1 13">Cytoplasm</location>
    </subcellularLocation>
</comment>
<evidence type="ECO:0000259" key="14">
    <source>
        <dbReference type="PROSITE" id="PS50173"/>
    </source>
</evidence>
<dbReference type="EC" id="2.7.7.7" evidence="13"/>
<evidence type="ECO:0000256" key="12">
    <source>
        <dbReference type="ARBA" id="ARBA00049244"/>
    </source>
</evidence>
<comment type="subunit">
    <text evidence="13">Monomer.</text>
</comment>
<dbReference type="GO" id="GO:0005829">
    <property type="term" value="C:cytosol"/>
    <property type="evidence" value="ECO:0007669"/>
    <property type="project" value="TreeGrafter"/>
</dbReference>
<feature type="domain" description="UmuC" evidence="14">
    <location>
        <begin position="7"/>
        <end position="195"/>
    </location>
</feature>
<dbReference type="InterPro" id="IPR017961">
    <property type="entry name" value="DNA_pol_Y-fam_little_finger"/>
</dbReference>
<evidence type="ECO:0000256" key="11">
    <source>
        <dbReference type="ARBA" id="ARBA00023204"/>
    </source>
</evidence>
<keyword evidence="6 13" id="KW-0235">DNA replication</keyword>
<evidence type="ECO:0000313" key="15">
    <source>
        <dbReference type="EMBL" id="PWA12676.1"/>
    </source>
</evidence>
<dbReference type="CDD" id="cd03586">
    <property type="entry name" value="PolY_Pol_IV_kappa"/>
    <property type="match status" value="1"/>
</dbReference>
<evidence type="ECO:0000256" key="2">
    <source>
        <dbReference type="ARBA" id="ARBA00010945"/>
    </source>
</evidence>
<dbReference type="InterPro" id="IPR022880">
    <property type="entry name" value="DNApol_IV"/>
</dbReference>
<keyword evidence="13" id="KW-0239">DNA-directed DNA polymerase</keyword>
<name>A0A2U1K587_9BACI</name>
<protein>
    <recommendedName>
        <fullName evidence="13">DNA polymerase IV</fullName>
        <shortName evidence="13">Pol IV</shortName>
        <ecNumber evidence="13">2.7.7.7</ecNumber>
    </recommendedName>
</protein>
<evidence type="ECO:0000256" key="6">
    <source>
        <dbReference type="ARBA" id="ARBA00022705"/>
    </source>
</evidence>
<feature type="binding site" evidence="13">
    <location>
        <position position="107"/>
    </location>
    <ligand>
        <name>Mg(2+)</name>
        <dbReference type="ChEBI" id="CHEBI:18420"/>
    </ligand>
</feature>
<dbReference type="EMBL" id="QCZG01000006">
    <property type="protein sequence ID" value="PWA12676.1"/>
    <property type="molecule type" value="Genomic_DNA"/>
</dbReference>
<keyword evidence="16" id="KW-1185">Reference proteome</keyword>
<keyword evidence="13" id="KW-0515">Mutator protein</keyword>
<dbReference type="InterPro" id="IPR036775">
    <property type="entry name" value="DNA_pol_Y-fam_lit_finger_sf"/>
</dbReference>
<evidence type="ECO:0000256" key="5">
    <source>
        <dbReference type="ARBA" id="ARBA00022695"/>
    </source>
</evidence>
<dbReference type="Gene3D" id="3.30.1490.100">
    <property type="entry name" value="DNA polymerase, Y-family, little finger domain"/>
    <property type="match status" value="1"/>
</dbReference>
<dbReference type="Gene3D" id="3.30.70.270">
    <property type="match status" value="1"/>
</dbReference>
<dbReference type="GO" id="GO:0042276">
    <property type="term" value="P:error-prone translesion synthesis"/>
    <property type="evidence" value="ECO:0007669"/>
    <property type="project" value="TreeGrafter"/>
</dbReference>
<dbReference type="Gene3D" id="3.40.1170.60">
    <property type="match status" value="1"/>
</dbReference>
<dbReference type="PANTHER" id="PTHR11076:SF35">
    <property type="entry name" value="DNA REPAIR PROTEIN HOMOLOG YOBH"/>
    <property type="match status" value="1"/>
</dbReference>
<dbReference type="GO" id="GO:0003887">
    <property type="term" value="F:DNA-directed DNA polymerase activity"/>
    <property type="evidence" value="ECO:0007669"/>
    <property type="project" value="UniProtKB-UniRule"/>
</dbReference>
<gene>
    <name evidence="15" type="primary">polYB</name>
    <name evidence="13" type="synonym">dinB</name>
    <name evidence="15" type="synonym">yqjW</name>
    <name evidence="15" type="ORF">DCC39_04360</name>
</gene>
<dbReference type="Pfam" id="PF00817">
    <property type="entry name" value="IMS"/>
    <property type="match status" value="1"/>
</dbReference>
<evidence type="ECO:0000256" key="8">
    <source>
        <dbReference type="ARBA" id="ARBA00022763"/>
    </source>
</evidence>
<dbReference type="InterPro" id="IPR053848">
    <property type="entry name" value="IMS_HHH_1"/>
</dbReference>
<dbReference type="PROSITE" id="PS50173">
    <property type="entry name" value="UMUC"/>
    <property type="match status" value="1"/>
</dbReference>
<dbReference type="GO" id="GO:0006281">
    <property type="term" value="P:DNA repair"/>
    <property type="evidence" value="ECO:0007669"/>
    <property type="project" value="UniProtKB-UniRule"/>
</dbReference>
<evidence type="ECO:0000256" key="9">
    <source>
        <dbReference type="ARBA" id="ARBA00022842"/>
    </source>
</evidence>
<dbReference type="HAMAP" id="MF_01113">
    <property type="entry name" value="DNApol_IV"/>
    <property type="match status" value="1"/>
</dbReference>
<evidence type="ECO:0000256" key="7">
    <source>
        <dbReference type="ARBA" id="ARBA00022723"/>
    </source>
</evidence>
<dbReference type="GO" id="GO:0006261">
    <property type="term" value="P:DNA-templated DNA replication"/>
    <property type="evidence" value="ECO:0007669"/>
    <property type="project" value="UniProtKB-UniRule"/>
</dbReference>
<keyword evidence="9 13" id="KW-0460">Magnesium</keyword>
<dbReference type="InterPro" id="IPR043502">
    <property type="entry name" value="DNA/RNA_pol_sf"/>
</dbReference>
<keyword evidence="5 13" id="KW-0548">Nucleotidyltransferase</keyword>